<evidence type="ECO:0000256" key="2">
    <source>
        <dbReference type="ARBA" id="ARBA00022643"/>
    </source>
</evidence>
<protein>
    <submittedName>
        <fullName evidence="5">PAS domain-containing protein</fullName>
    </submittedName>
</protein>
<dbReference type="SUPFAM" id="SSF55785">
    <property type="entry name" value="PYP-like sensor domain (PAS domain)"/>
    <property type="match status" value="1"/>
</dbReference>
<evidence type="ECO:0000259" key="4">
    <source>
        <dbReference type="PROSITE" id="PS50112"/>
    </source>
</evidence>
<evidence type="ECO:0000313" key="6">
    <source>
        <dbReference type="Proteomes" id="UP000253383"/>
    </source>
</evidence>
<dbReference type="PROSITE" id="PS50112">
    <property type="entry name" value="PAS"/>
    <property type="match status" value="1"/>
</dbReference>
<keyword evidence="6" id="KW-1185">Reference proteome</keyword>
<sequence length="175" mass="20297">MNLNQSYTDYLQHTSVSARPFPAACLEVFLLDQAQDRQHRREVDTLNEFAEVFDWKLTRDYEKALNDGYTLIVSNAARSILWVSHRFLAMTGYTPTEVIGRTPRFLQGPNTDPVRIRQLSLDLELAQNGQRTQPILQRLVNYRKGGTPYLCDIEIDPIWNRQGELTHYIAVEKEV</sequence>
<dbReference type="OrthoDB" id="1120715at2"/>
<proteinExistence type="predicted"/>
<dbReference type="Proteomes" id="UP000253383">
    <property type="component" value="Unassembled WGS sequence"/>
</dbReference>
<dbReference type="NCBIfam" id="TIGR00229">
    <property type="entry name" value="sensory_box"/>
    <property type="match status" value="1"/>
</dbReference>
<dbReference type="PANTHER" id="PTHR47429:SF2">
    <property type="entry name" value="PROTEIN TWIN LOV 1"/>
    <property type="match status" value="1"/>
</dbReference>
<reference evidence="5 6" key="1">
    <citation type="submission" date="2018-07" db="EMBL/GenBank/DDBJ databases">
        <title>Genome analysis of Larkinella rosea.</title>
        <authorList>
            <person name="Zhou Z."/>
            <person name="Wang G."/>
        </authorList>
    </citation>
    <scope>NUCLEOTIDE SEQUENCE [LARGE SCALE GENOMIC DNA]</scope>
    <source>
        <strain evidence="6">zzj9</strain>
    </source>
</reference>
<keyword evidence="1" id="KW-0285">Flavoprotein</keyword>
<gene>
    <name evidence="5" type="ORF">DUE52_01180</name>
</gene>
<dbReference type="EMBL" id="QOWE01000001">
    <property type="protein sequence ID" value="RCR71567.1"/>
    <property type="molecule type" value="Genomic_DNA"/>
</dbReference>
<dbReference type="AlphaFoldDB" id="A0A368JV84"/>
<dbReference type="InterPro" id="IPR000014">
    <property type="entry name" value="PAS"/>
</dbReference>
<dbReference type="RefSeq" id="WP_114404100.1">
    <property type="nucleotide sequence ID" value="NZ_QOWE01000001.1"/>
</dbReference>
<dbReference type="CDD" id="cd00130">
    <property type="entry name" value="PAS"/>
    <property type="match status" value="1"/>
</dbReference>
<feature type="domain" description="PAS" evidence="4">
    <location>
        <begin position="71"/>
        <end position="102"/>
    </location>
</feature>
<evidence type="ECO:0000256" key="1">
    <source>
        <dbReference type="ARBA" id="ARBA00022630"/>
    </source>
</evidence>
<organism evidence="5 6">
    <name type="scientific">Larkinella punicea</name>
    <dbReference type="NCBI Taxonomy" id="2315727"/>
    <lineage>
        <taxon>Bacteria</taxon>
        <taxon>Pseudomonadati</taxon>
        <taxon>Bacteroidota</taxon>
        <taxon>Cytophagia</taxon>
        <taxon>Cytophagales</taxon>
        <taxon>Spirosomataceae</taxon>
        <taxon>Larkinella</taxon>
    </lineage>
</organism>
<keyword evidence="2" id="KW-0288">FMN</keyword>
<keyword evidence="3" id="KW-0157">Chromophore</keyword>
<dbReference type="Pfam" id="PF13426">
    <property type="entry name" value="PAS_9"/>
    <property type="match status" value="1"/>
</dbReference>
<dbReference type="Gene3D" id="3.30.450.20">
    <property type="entry name" value="PAS domain"/>
    <property type="match status" value="1"/>
</dbReference>
<evidence type="ECO:0000313" key="5">
    <source>
        <dbReference type="EMBL" id="RCR71567.1"/>
    </source>
</evidence>
<dbReference type="PANTHER" id="PTHR47429">
    <property type="entry name" value="PROTEIN TWIN LOV 1"/>
    <property type="match status" value="1"/>
</dbReference>
<name>A0A368JV84_9BACT</name>
<comment type="caution">
    <text evidence="5">The sequence shown here is derived from an EMBL/GenBank/DDBJ whole genome shotgun (WGS) entry which is preliminary data.</text>
</comment>
<evidence type="ECO:0000256" key="3">
    <source>
        <dbReference type="ARBA" id="ARBA00022991"/>
    </source>
</evidence>
<dbReference type="InterPro" id="IPR035965">
    <property type="entry name" value="PAS-like_dom_sf"/>
</dbReference>
<accession>A0A368JV84</accession>